<comment type="caution">
    <text evidence="1">The sequence shown here is derived from an EMBL/GenBank/DDBJ whole genome shotgun (WGS) entry which is preliminary data.</text>
</comment>
<gene>
    <name evidence="1" type="ORF">CFP56_030566</name>
</gene>
<name>A0AAW0JLZ5_QUESU</name>
<proteinExistence type="predicted"/>
<evidence type="ECO:0000313" key="1">
    <source>
        <dbReference type="EMBL" id="KAK7828063.1"/>
    </source>
</evidence>
<protein>
    <submittedName>
        <fullName evidence="1">Uncharacterized protein</fullName>
    </submittedName>
</protein>
<keyword evidence="2" id="KW-1185">Reference proteome</keyword>
<evidence type="ECO:0000313" key="2">
    <source>
        <dbReference type="Proteomes" id="UP000237347"/>
    </source>
</evidence>
<sequence length="68" mass="7793">MYMPLFLLLDSQLEELVAELPPLKVKDLPLAWSMKARPLQESFGTPLKNLSSLNLTHYAKNFIFQSSQ</sequence>
<dbReference type="Proteomes" id="UP000237347">
    <property type="component" value="Unassembled WGS sequence"/>
</dbReference>
<organism evidence="1 2">
    <name type="scientific">Quercus suber</name>
    <name type="common">Cork oak</name>
    <dbReference type="NCBI Taxonomy" id="58331"/>
    <lineage>
        <taxon>Eukaryota</taxon>
        <taxon>Viridiplantae</taxon>
        <taxon>Streptophyta</taxon>
        <taxon>Embryophyta</taxon>
        <taxon>Tracheophyta</taxon>
        <taxon>Spermatophyta</taxon>
        <taxon>Magnoliopsida</taxon>
        <taxon>eudicotyledons</taxon>
        <taxon>Gunneridae</taxon>
        <taxon>Pentapetalae</taxon>
        <taxon>rosids</taxon>
        <taxon>fabids</taxon>
        <taxon>Fagales</taxon>
        <taxon>Fagaceae</taxon>
        <taxon>Quercus</taxon>
    </lineage>
</organism>
<reference evidence="1 2" key="1">
    <citation type="journal article" date="2018" name="Sci. Data">
        <title>The draft genome sequence of cork oak.</title>
        <authorList>
            <person name="Ramos A.M."/>
            <person name="Usie A."/>
            <person name="Barbosa P."/>
            <person name="Barros P.M."/>
            <person name="Capote T."/>
            <person name="Chaves I."/>
            <person name="Simoes F."/>
            <person name="Abreu I."/>
            <person name="Carrasquinho I."/>
            <person name="Faro C."/>
            <person name="Guimaraes J.B."/>
            <person name="Mendonca D."/>
            <person name="Nobrega F."/>
            <person name="Rodrigues L."/>
            <person name="Saibo N.J.M."/>
            <person name="Varela M.C."/>
            <person name="Egas C."/>
            <person name="Matos J."/>
            <person name="Miguel C.M."/>
            <person name="Oliveira M.M."/>
            <person name="Ricardo C.P."/>
            <person name="Goncalves S."/>
        </authorList>
    </citation>
    <scope>NUCLEOTIDE SEQUENCE [LARGE SCALE GENOMIC DNA]</scope>
    <source>
        <strain evidence="2">cv. HL8</strain>
    </source>
</reference>
<dbReference type="AlphaFoldDB" id="A0AAW0JLZ5"/>
<accession>A0AAW0JLZ5</accession>
<dbReference type="EMBL" id="PKMF04000511">
    <property type="protein sequence ID" value="KAK7828063.1"/>
    <property type="molecule type" value="Genomic_DNA"/>
</dbReference>